<evidence type="ECO:0000256" key="3">
    <source>
        <dbReference type="ARBA" id="ARBA00022741"/>
    </source>
</evidence>
<dbReference type="PANTHER" id="PTHR34273:SF2">
    <property type="entry name" value="METHYLTHIORIBOSE KINASE"/>
    <property type="match status" value="1"/>
</dbReference>
<evidence type="ECO:0000259" key="6">
    <source>
        <dbReference type="Pfam" id="PF01636"/>
    </source>
</evidence>
<keyword evidence="5" id="KW-0067">ATP-binding</keyword>
<keyword evidence="2" id="KW-0808">Transferase</keyword>
<proteinExistence type="inferred from homology"/>
<evidence type="ECO:0000313" key="7">
    <source>
        <dbReference type="EMBL" id="KAK6182976.1"/>
    </source>
</evidence>
<dbReference type="SUPFAM" id="SSF56112">
    <property type="entry name" value="Protein kinase-like (PK-like)"/>
    <property type="match status" value="1"/>
</dbReference>
<accession>A0AAN8JUI4</accession>
<reference evidence="7 8" key="1">
    <citation type="submission" date="2024-01" db="EMBL/GenBank/DDBJ databases">
        <title>The genome of the rayed Mediterranean limpet Patella caerulea (Linnaeus, 1758).</title>
        <authorList>
            <person name="Anh-Thu Weber A."/>
            <person name="Halstead-Nussloch G."/>
        </authorList>
    </citation>
    <scope>NUCLEOTIDE SEQUENCE [LARGE SCALE GENOMIC DNA]</scope>
    <source>
        <strain evidence="7">AATW-2023a</strain>
        <tissue evidence="7">Whole specimen</tissue>
    </source>
</reference>
<dbReference type="InterPro" id="IPR002575">
    <property type="entry name" value="Aminoglycoside_PTrfase"/>
</dbReference>
<keyword evidence="4" id="KW-0418">Kinase</keyword>
<dbReference type="AlphaFoldDB" id="A0AAN8JUI4"/>
<dbReference type="Pfam" id="PF01636">
    <property type="entry name" value="APH"/>
    <property type="match status" value="1"/>
</dbReference>
<evidence type="ECO:0000256" key="2">
    <source>
        <dbReference type="ARBA" id="ARBA00022679"/>
    </source>
</evidence>
<organism evidence="7 8">
    <name type="scientific">Patella caerulea</name>
    <name type="common">Rayed Mediterranean limpet</name>
    <dbReference type="NCBI Taxonomy" id="87958"/>
    <lineage>
        <taxon>Eukaryota</taxon>
        <taxon>Metazoa</taxon>
        <taxon>Spiralia</taxon>
        <taxon>Lophotrochozoa</taxon>
        <taxon>Mollusca</taxon>
        <taxon>Gastropoda</taxon>
        <taxon>Patellogastropoda</taxon>
        <taxon>Patelloidea</taxon>
        <taxon>Patellidae</taxon>
        <taxon>Patella</taxon>
    </lineage>
</organism>
<dbReference type="Gene3D" id="3.90.1200.10">
    <property type="match status" value="1"/>
</dbReference>
<gene>
    <name evidence="7" type="ORF">SNE40_010536</name>
</gene>
<dbReference type="InterPro" id="IPR011009">
    <property type="entry name" value="Kinase-like_dom_sf"/>
</dbReference>
<evidence type="ECO:0000256" key="5">
    <source>
        <dbReference type="ARBA" id="ARBA00022840"/>
    </source>
</evidence>
<dbReference type="GO" id="GO:0005524">
    <property type="term" value="F:ATP binding"/>
    <property type="evidence" value="ECO:0007669"/>
    <property type="project" value="UniProtKB-KW"/>
</dbReference>
<evidence type="ECO:0000256" key="1">
    <source>
        <dbReference type="ARBA" id="ARBA00010165"/>
    </source>
</evidence>
<evidence type="ECO:0000256" key="4">
    <source>
        <dbReference type="ARBA" id="ARBA00022777"/>
    </source>
</evidence>
<dbReference type="PANTHER" id="PTHR34273">
    <property type="entry name" value="METHYLTHIORIBOSE KINASE"/>
    <property type="match status" value="1"/>
</dbReference>
<comment type="similarity">
    <text evidence="1">Belongs to the methylthioribose kinase family.</text>
</comment>
<dbReference type="GO" id="GO:0016301">
    <property type="term" value="F:kinase activity"/>
    <property type="evidence" value="ECO:0007669"/>
    <property type="project" value="UniProtKB-KW"/>
</dbReference>
<sequence>MAVNTEDIKQVVKSALAKHSGQKGLEFAKNEKDLQVEEISTGNLNNVFRIISKSKPALSVVVKHAPPYIKCLGPAYPLSTERGSIEFKAYQMFHKISPGSVPEPIFYDGENKILCMEDLRKHVDYRKHLLAGNVDVKLAEALARHLGLIHSATHVSKIGDDGIEELNERFNNSSLVSLTKQYVFTRPFSKGNPTNRCTAKVTPHLGAIYDDTEVLETAVVLKNLFQSKKECLIHGDLHTGSLMVTGQDVRMTDTEFAFVGPAAFDLGLLFANYIFCYYHHLSKTEDAGRATAFKVLDCCNAVSLIYQETITSFSGDNKEDYIKNLLSEAVGFAGCELIRRIVGAAHVEDTEDYPEVEPEILGAGIRLLKAYKRIHDVGTMLVIGLMLA</sequence>
<dbReference type="EMBL" id="JAZGQO010000007">
    <property type="protein sequence ID" value="KAK6182976.1"/>
    <property type="molecule type" value="Genomic_DNA"/>
</dbReference>
<protein>
    <recommendedName>
        <fullName evidence="6">Aminoglycoside phosphotransferase domain-containing protein</fullName>
    </recommendedName>
</protein>
<dbReference type="Proteomes" id="UP001347796">
    <property type="component" value="Unassembled WGS sequence"/>
</dbReference>
<comment type="caution">
    <text evidence="7">The sequence shown here is derived from an EMBL/GenBank/DDBJ whole genome shotgun (WGS) entry which is preliminary data.</text>
</comment>
<keyword evidence="8" id="KW-1185">Reference proteome</keyword>
<name>A0AAN8JUI4_PATCE</name>
<dbReference type="Gene3D" id="3.30.200.20">
    <property type="entry name" value="Phosphorylase Kinase, domain 1"/>
    <property type="match status" value="1"/>
</dbReference>
<feature type="domain" description="Aminoglycoside phosphotransferase" evidence="6">
    <location>
        <begin position="36"/>
        <end position="272"/>
    </location>
</feature>
<keyword evidence="3" id="KW-0547">Nucleotide-binding</keyword>
<evidence type="ECO:0000313" key="8">
    <source>
        <dbReference type="Proteomes" id="UP001347796"/>
    </source>
</evidence>